<dbReference type="Pfam" id="PF03466">
    <property type="entry name" value="LysR_substrate"/>
    <property type="match status" value="1"/>
</dbReference>
<dbReference type="InterPro" id="IPR036388">
    <property type="entry name" value="WH-like_DNA-bd_sf"/>
</dbReference>
<keyword evidence="3" id="KW-0238">DNA-binding</keyword>
<dbReference type="InterPro" id="IPR036390">
    <property type="entry name" value="WH_DNA-bd_sf"/>
</dbReference>
<protein>
    <submittedName>
        <fullName evidence="6">Nodulation protein D 2</fullName>
    </submittedName>
</protein>
<comment type="similarity">
    <text evidence="1">Belongs to the LysR transcriptional regulatory family.</text>
</comment>
<dbReference type="OrthoDB" id="8839911at2"/>
<evidence type="ECO:0000256" key="4">
    <source>
        <dbReference type="ARBA" id="ARBA00023163"/>
    </source>
</evidence>
<gene>
    <name evidence="6" type="primary">nodD2</name>
    <name evidence="6" type="ORF">AC2117_01585</name>
</gene>
<evidence type="ECO:0000313" key="7">
    <source>
        <dbReference type="Proteomes" id="UP000294355"/>
    </source>
</evidence>
<dbReference type="Pfam" id="PF00126">
    <property type="entry name" value="HTH_1"/>
    <property type="match status" value="1"/>
</dbReference>
<dbReference type="SUPFAM" id="SSF53850">
    <property type="entry name" value="Periplasmic binding protein-like II"/>
    <property type="match status" value="1"/>
</dbReference>
<dbReference type="Proteomes" id="UP000294355">
    <property type="component" value="Chromosome"/>
</dbReference>
<dbReference type="SUPFAM" id="SSF46785">
    <property type="entry name" value="Winged helix' DNA-binding domain"/>
    <property type="match status" value="1"/>
</dbReference>
<dbReference type="InterPro" id="IPR050389">
    <property type="entry name" value="LysR-type_TF"/>
</dbReference>
<evidence type="ECO:0000259" key="5">
    <source>
        <dbReference type="PROSITE" id="PS50931"/>
    </source>
</evidence>
<dbReference type="RefSeq" id="WP_133973204.1">
    <property type="nucleotide sequence ID" value="NZ_LS999521.1"/>
</dbReference>
<name>A0A446ZIV4_ACICA</name>
<dbReference type="PANTHER" id="PTHR30118">
    <property type="entry name" value="HTH-TYPE TRANSCRIPTIONAL REGULATOR LEUO-RELATED"/>
    <property type="match status" value="1"/>
</dbReference>
<proteinExistence type="inferred from homology"/>
<keyword evidence="4" id="KW-0804">Transcription</keyword>
<dbReference type="PRINTS" id="PR00039">
    <property type="entry name" value="HTHLYSR"/>
</dbReference>
<dbReference type="GO" id="GO:0003677">
    <property type="term" value="F:DNA binding"/>
    <property type="evidence" value="ECO:0007669"/>
    <property type="project" value="UniProtKB-KW"/>
</dbReference>
<dbReference type="EMBL" id="LS999521">
    <property type="protein sequence ID" value="VAX44403.1"/>
    <property type="molecule type" value="Genomic_DNA"/>
</dbReference>
<dbReference type="PANTHER" id="PTHR30118:SF15">
    <property type="entry name" value="TRANSCRIPTIONAL REGULATORY PROTEIN"/>
    <property type="match status" value="1"/>
</dbReference>
<evidence type="ECO:0000256" key="3">
    <source>
        <dbReference type="ARBA" id="ARBA00023125"/>
    </source>
</evidence>
<dbReference type="GO" id="GO:0003700">
    <property type="term" value="F:DNA-binding transcription factor activity"/>
    <property type="evidence" value="ECO:0007669"/>
    <property type="project" value="InterPro"/>
</dbReference>
<feature type="domain" description="HTH lysR-type" evidence="5">
    <location>
        <begin position="7"/>
        <end position="64"/>
    </location>
</feature>
<evidence type="ECO:0000313" key="6">
    <source>
        <dbReference type="EMBL" id="VAX44403.1"/>
    </source>
</evidence>
<dbReference type="AlphaFoldDB" id="A0A446ZIV4"/>
<keyword evidence="2" id="KW-0805">Transcription regulation</keyword>
<organism evidence="6 7">
    <name type="scientific">Acinetobacter calcoaceticus</name>
    <dbReference type="NCBI Taxonomy" id="471"/>
    <lineage>
        <taxon>Bacteria</taxon>
        <taxon>Pseudomonadati</taxon>
        <taxon>Pseudomonadota</taxon>
        <taxon>Gammaproteobacteria</taxon>
        <taxon>Moraxellales</taxon>
        <taxon>Moraxellaceae</taxon>
        <taxon>Acinetobacter</taxon>
        <taxon>Acinetobacter calcoaceticus/baumannii complex</taxon>
    </lineage>
</organism>
<dbReference type="CDD" id="cd08465">
    <property type="entry name" value="PBP2_ToxR"/>
    <property type="match status" value="1"/>
</dbReference>
<evidence type="ECO:0000256" key="1">
    <source>
        <dbReference type="ARBA" id="ARBA00009437"/>
    </source>
</evidence>
<accession>A0A446ZIV4</accession>
<dbReference type="PROSITE" id="PS50931">
    <property type="entry name" value="HTH_LYSR"/>
    <property type="match status" value="1"/>
</dbReference>
<reference evidence="6 7" key="1">
    <citation type="submission" date="2018-08" db="EMBL/GenBank/DDBJ databases">
        <authorList>
            <person name="Gonzaga-Molto A."/>
        </authorList>
    </citation>
    <scope>NUCLEOTIDE SEQUENCE [LARGE SCALE GENOMIC DNA]</scope>
    <source>
        <strain evidence="6">Acinetobacter calcoaceticus str. 2117</strain>
    </source>
</reference>
<dbReference type="Gene3D" id="1.10.10.10">
    <property type="entry name" value="Winged helix-like DNA-binding domain superfamily/Winged helix DNA-binding domain"/>
    <property type="match status" value="1"/>
</dbReference>
<dbReference type="InterPro" id="IPR005119">
    <property type="entry name" value="LysR_subst-bd"/>
</dbReference>
<dbReference type="Gene3D" id="3.40.190.10">
    <property type="entry name" value="Periplasmic binding protein-like II"/>
    <property type="match status" value="2"/>
</dbReference>
<sequence length="305" mass="34860">MDELRRIDLNLLLTLHALLTEKHVTRAAIRLHRSQPAVSHALSQLRSLFNDPLMVRKDGKMVLTVRAQSLLPSLEGALTELNEMLGSPEFDPFTAQRTFRIAMSDYAARIILPKLIGHINKVAPRIDLAISQASREMMLMQLEEGELDLALGIFPVHNEEIQKEFLFPEQFICLADRTYLPKNRDLSLEEWLERPHVMLGLKPDSVDEIEKALAAKGLKRHINVALPHWSAAVQLLPGTNLILTVASRSVCSENYHESLCQFAPPINLPGFSYMQAWHIRKERDLAHQWLRNVIKKCCEEFQLQE</sequence>
<dbReference type="InterPro" id="IPR000847">
    <property type="entry name" value="LysR_HTH_N"/>
</dbReference>
<evidence type="ECO:0000256" key="2">
    <source>
        <dbReference type="ARBA" id="ARBA00023015"/>
    </source>
</evidence>